<dbReference type="OrthoDB" id="2403246at2759"/>
<accession>A0A8H7PQQ0</accession>
<evidence type="ECO:0000313" key="2">
    <source>
        <dbReference type="EMBL" id="KAG2178428.1"/>
    </source>
</evidence>
<keyword evidence="3" id="KW-1185">Reference proteome</keyword>
<name>A0A8H7PQQ0_9FUNG</name>
<organism evidence="2 3">
    <name type="scientific">Umbelopsis vinacea</name>
    <dbReference type="NCBI Taxonomy" id="44442"/>
    <lineage>
        <taxon>Eukaryota</taxon>
        <taxon>Fungi</taxon>
        <taxon>Fungi incertae sedis</taxon>
        <taxon>Mucoromycota</taxon>
        <taxon>Mucoromycotina</taxon>
        <taxon>Umbelopsidomycetes</taxon>
        <taxon>Umbelopsidales</taxon>
        <taxon>Umbelopsidaceae</taxon>
        <taxon>Umbelopsis</taxon>
    </lineage>
</organism>
<protein>
    <submittedName>
        <fullName evidence="2">Uncharacterized protein</fullName>
    </submittedName>
</protein>
<gene>
    <name evidence="2" type="ORF">INT44_001580</name>
</gene>
<evidence type="ECO:0000256" key="1">
    <source>
        <dbReference type="SAM" id="MobiDB-lite"/>
    </source>
</evidence>
<evidence type="ECO:0000313" key="3">
    <source>
        <dbReference type="Proteomes" id="UP000612746"/>
    </source>
</evidence>
<proteinExistence type="predicted"/>
<reference evidence="2" key="1">
    <citation type="submission" date="2020-12" db="EMBL/GenBank/DDBJ databases">
        <title>Metabolic potential, ecology and presence of endohyphal bacteria is reflected in genomic diversity of Mucoromycotina.</title>
        <authorList>
            <person name="Muszewska A."/>
            <person name="Okrasinska A."/>
            <person name="Steczkiewicz K."/>
            <person name="Drgas O."/>
            <person name="Orlowska M."/>
            <person name="Perlinska-Lenart U."/>
            <person name="Aleksandrzak-Piekarczyk T."/>
            <person name="Szatraj K."/>
            <person name="Zielenkiewicz U."/>
            <person name="Pilsyk S."/>
            <person name="Malc E."/>
            <person name="Mieczkowski P."/>
            <person name="Kruszewska J.S."/>
            <person name="Biernat P."/>
            <person name="Pawlowska J."/>
        </authorList>
    </citation>
    <scope>NUCLEOTIDE SEQUENCE</scope>
    <source>
        <strain evidence="2">WA0000051536</strain>
    </source>
</reference>
<feature type="region of interest" description="Disordered" evidence="1">
    <location>
        <begin position="52"/>
        <end position="73"/>
    </location>
</feature>
<sequence>MGLLINRPPITTDQTTVDVETGVNAQSSIAETEANQLRSVNGRRHPHLNLNIDHNAGALPADPGTRPGMTRSRSIGFLQSDRESRIRTLYLEKEHLLHRLSLTNAELEQLLGAAAMPNAVMMERSSAGGFDPSRIDYPNPMLATSSRRYVQVPPHRRSPLWTEQEEFQTTAQNTFQSIVHTRRSASTTPLTLSEVSASVLHAASQSPIMSPI</sequence>
<dbReference type="EMBL" id="JAEPRA010000011">
    <property type="protein sequence ID" value="KAG2178428.1"/>
    <property type="molecule type" value="Genomic_DNA"/>
</dbReference>
<dbReference type="Proteomes" id="UP000612746">
    <property type="component" value="Unassembled WGS sequence"/>
</dbReference>
<comment type="caution">
    <text evidence="2">The sequence shown here is derived from an EMBL/GenBank/DDBJ whole genome shotgun (WGS) entry which is preliminary data.</text>
</comment>
<dbReference type="AlphaFoldDB" id="A0A8H7PQQ0"/>